<dbReference type="Proteomes" id="UP000199542">
    <property type="component" value="Unassembled WGS sequence"/>
</dbReference>
<organism evidence="1 2">
    <name type="scientific">Rhizobium mongolense subsp. loessense</name>
    <dbReference type="NCBI Taxonomy" id="158890"/>
    <lineage>
        <taxon>Bacteria</taxon>
        <taxon>Pseudomonadati</taxon>
        <taxon>Pseudomonadota</taxon>
        <taxon>Alphaproteobacteria</taxon>
        <taxon>Hyphomicrobiales</taxon>
        <taxon>Rhizobiaceae</taxon>
        <taxon>Rhizobium/Agrobacterium group</taxon>
        <taxon>Rhizobium</taxon>
    </lineage>
</organism>
<proteinExistence type="predicted"/>
<dbReference type="RefSeq" id="WP_092584019.1">
    <property type="nucleotide sequence ID" value="NZ_FMTM01000001.1"/>
</dbReference>
<protein>
    <submittedName>
        <fullName evidence="1">Uncharacterized protein</fullName>
    </submittedName>
</protein>
<dbReference type="EMBL" id="FMTM01000001">
    <property type="protein sequence ID" value="SCW39270.1"/>
    <property type="molecule type" value="Genomic_DNA"/>
</dbReference>
<reference evidence="1 2" key="1">
    <citation type="submission" date="2016-10" db="EMBL/GenBank/DDBJ databases">
        <authorList>
            <person name="de Groot N.N."/>
        </authorList>
    </citation>
    <scope>NUCLEOTIDE SEQUENCE [LARGE SCALE GENOMIC DNA]</scope>
    <source>
        <strain evidence="1 2">CGMCC 1.3401</strain>
    </source>
</reference>
<evidence type="ECO:0000313" key="1">
    <source>
        <dbReference type="EMBL" id="SCW39270.1"/>
    </source>
</evidence>
<evidence type="ECO:0000313" key="2">
    <source>
        <dbReference type="Proteomes" id="UP000199542"/>
    </source>
</evidence>
<gene>
    <name evidence="1" type="ORF">SAMN02927900_01313</name>
</gene>
<name>A0A1G4Q3U1_9HYPH</name>
<dbReference type="AlphaFoldDB" id="A0A1G4Q3U1"/>
<sequence length="311" mass="35813">MDLSNKPASWQKVKIAGRQFWRIPHKEFSEMMNSMFPNNPRESDGADFLMPCFPDDDKRDFPTRYEFEDAGPLIASGIARHSLTLEGISAERSNRGLSARHLSVFNETDWYGECFGVLEAHGWTTSGNLTPEILAKVEEIEGKSVIDEAKQSYGENWEIYLMELAAQHLAKPLSRLWYAANMKSLYYCHHDDLRLGFLWAEYQMKMQYESFALKHMEVVERNSENGKKGGQGAARVERYRVLDQLVMAQGDKLAFSDNDEIIKAAKKLAMDYDRQEGAQLFQINNKSLGPSWYKDWVGHYRSLIKAMRART</sequence>
<accession>A0A1G4Q3U1</accession>